<feature type="repeat" description="TPR" evidence="1">
    <location>
        <begin position="597"/>
        <end position="630"/>
    </location>
</feature>
<evidence type="ECO:0000256" key="2">
    <source>
        <dbReference type="SAM" id="MobiDB-lite"/>
    </source>
</evidence>
<feature type="region of interest" description="Disordered" evidence="2">
    <location>
        <begin position="687"/>
        <end position="710"/>
    </location>
</feature>
<dbReference type="RefSeq" id="WP_191204952.1">
    <property type="nucleotide sequence ID" value="NZ_JACXZA010000004.1"/>
</dbReference>
<dbReference type="InterPro" id="IPR029044">
    <property type="entry name" value="Nucleotide-diphossugar_trans"/>
</dbReference>
<dbReference type="SMART" id="SM00028">
    <property type="entry name" value="TPR"/>
    <property type="match status" value="5"/>
</dbReference>
<dbReference type="PROSITE" id="PS50005">
    <property type="entry name" value="TPR"/>
    <property type="match status" value="1"/>
</dbReference>
<dbReference type="Gene3D" id="3.90.550.10">
    <property type="entry name" value="Spore Coat Polysaccharide Biosynthesis Protein SpsA, Chain A"/>
    <property type="match status" value="1"/>
</dbReference>
<accession>A0ABR8MXI8</accession>
<dbReference type="EMBL" id="JACXZA010000004">
    <property type="protein sequence ID" value="MBD3920672.1"/>
    <property type="molecule type" value="Genomic_DNA"/>
</dbReference>
<keyword evidence="1" id="KW-0802">TPR repeat</keyword>
<organism evidence="4 5">
    <name type="scientific">Paenibacillus terricola</name>
    <dbReference type="NCBI Taxonomy" id="2763503"/>
    <lineage>
        <taxon>Bacteria</taxon>
        <taxon>Bacillati</taxon>
        <taxon>Bacillota</taxon>
        <taxon>Bacilli</taxon>
        <taxon>Bacillales</taxon>
        <taxon>Paenibacillaceae</taxon>
        <taxon>Paenibacillus</taxon>
    </lineage>
</organism>
<dbReference type="InterPro" id="IPR019734">
    <property type="entry name" value="TPR_rpt"/>
</dbReference>
<evidence type="ECO:0000256" key="1">
    <source>
        <dbReference type="PROSITE-ProRule" id="PRU00339"/>
    </source>
</evidence>
<proteinExistence type="predicted"/>
<keyword evidence="5" id="KW-1185">Reference proteome</keyword>
<dbReference type="Proteomes" id="UP000609346">
    <property type="component" value="Unassembled WGS sequence"/>
</dbReference>
<dbReference type="SUPFAM" id="SSF53448">
    <property type="entry name" value="Nucleotide-diphospho-sugar transferases"/>
    <property type="match status" value="1"/>
</dbReference>
<feature type="domain" description="Glycosyltransferase 2-like" evidence="3">
    <location>
        <begin position="7"/>
        <end position="101"/>
    </location>
</feature>
<dbReference type="InterPro" id="IPR011990">
    <property type="entry name" value="TPR-like_helical_dom_sf"/>
</dbReference>
<dbReference type="PANTHER" id="PTHR43630:SF2">
    <property type="entry name" value="GLYCOSYLTRANSFERASE"/>
    <property type="match status" value="1"/>
</dbReference>
<evidence type="ECO:0000313" key="4">
    <source>
        <dbReference type="EMBL" id="MBD3920672.1"/>
    </source>
</evidence>
<dbReference type="InterPro" id="IPR001173">
    <property type="entry name" value="Glyco_trans_2-like"/>
</dbReference>
<comment type="caution">
    <text evidence="4">The sequence shown here is derived from an EMBL/GenBank/DDBJ whole genome shotgun (WGS) entry which is preliminary data.</text>
</comment>
<dbReference type="Pfam" id="PF00535">
    <property type="entry name" value="Glycos_transf_2"/>
    <property type="match status" value="1"/>
</dbReference>
<dbReference type="PANTHER" id="PTHR43630">
    <property type="entry name" value="POLY-BETA-1,6-N-ACETYL-D-GLUCOSAMINE SYNTHASE"/>
    <property type="match status" value="1"/>
</dbReference>
<evidence type="ECO:0000313" key="5">
    <source>
        <dbReference type="Proteomes" id="UP000609346"/>
    </source>
</evidence>
<reference evidence="4 5" key="1">
    <citation type="submission" date="2020-09" db="EMBL/GenBank/DDBJ databases">
        <title>Paenibacillus sp. strain PR3 16S rRNA gene Genome sequencing and assembly.</title>
        <authorList>
            <person name="Kim J."/>
        </authorList>
    </citation>
    <scope>NUCLEOTIDE SEQUENCE [LARGE SCALE GENOMIC DNA]</scope>
    <source>
        <strain evidence="4 5">PR3</strain>
    </source>
</reference>
<protein>
    <submittedName>
        <fullName evidence="4">Glycosyltransferase</fullName>
    </submittedName>
</protein>
<gene>
    <name evidence="4" type="ORF">H8B09_18045</name>
</gene>
<dbReference type="CDD" id="cd02511">
    <property type="entry name" value="Beta4Glucosyltransferase"/>
    <property type="match status" value="1"/>
</dbReference>
<evidence type="ECO:0000259" key="3">
    <source>
        <dbReference type="Pfam" id="PF00535"/>
    </source>
</evidence>
<name>A0ABR8MXI8_9BACL</name>
<dbReference type="SUPFAM" id="SSF48452">
    <property type="entry name" value="TPR-like"/>
    <property type="match status" value="2"/>
</dbReference>
<dbReference type="Gene3D" id="1.25.40.10">
    <property type="entry name" value="Tetratricopeptide repeat domain"/>
    <property type="match status" value="2"/>
</dbReference>
<sequence length="710" mass="77603">MLLGVHLIVRNEELHLAQCLDSIRQWADELIVVDTGSSDQTVQIAASRGAHIVHMAWADDFAQARNFGIGQARTLWVLVLDADERLADGTDMLQLRNKLLHSKETAYRVVVESTVERQCIRHEAVRLFRADQGYRYVGAIHEQLATSVSGAWRDVDGPLSDIRLQHHGYEPGELARKRTAERNGCIIRKLLEGQPDNPFHWYNLGVTLSQQAKAAEASAAFARARAIVSPDAPFRPSLMLDSARALLASGEEGAALELLTNESKRYINYADLQLLYGECLERQGAWLEAKQAYTTAIEASQVDNGLYLTESDVNCRACTALAGLERRLGNQKEAARRYEQALLADLGWPEALEGLAELLHEAGGSDSAIAQTLVRYAGLESKENRAGDARAERNGVEKLRSLAHALTLIGAYSSAVPLWRQAVVIASASASEPADAVASFSACLIRTGQYAEAAEVLASMARDMGSLPMTAGMDWALCSWMEGRRLPLSAEHLLDASTLLLCQAAERRLLGHRQHAAADASESGEAVGSIGSEGGADGIDGAVMLMERAVSHGLLRIAERLAGSSEERFAVSLHRHGYTTAAADRLLRMMGTGHLGARGLRTLGEMLYGRQLYSESLSLYERAVQHQPDDEHARLGAASASIRLAVQALTEREEERSAAAWLTEERKRLEMAVIRLESLGWRTMRSGAQRRRMSDGGAAEADFLMHDREG</sequence>